<reference evidence="5 6" key="1">
    <citation type="journal article" date="2014" name="Nat. Commun.">
        <title>Klebsormidium flaccidum genome reveals primary factors for plant terrestrial adaptation.</title>
        <authorList>
            <person name="Hori K."/>
            <person name="Maruyama F."/>
            <person name="Fujisawa T."/>
            <person name="Togashi T."/>
            <person name="Yamamoto N."/>
            <person name="Seo M."/>
            <person name="Sato S."/>
            <person name="Yamada T."/>
            <person name="Mori H."/>
            <person name="Tajima N."/>
            <person name="Moriyama T."/>
            <person name="Ikeuchi M."/>
            <person name="Watanabe M."/>
            <person name="Wada H."/>
            <person name="Kobayashi K."/>
            <person name="Saito M."/>
            <person name="Masuda T."/>
            <person name="Sasaki-Sekimoto Y."/>
            <person name="Mashiguchi K."/>
            <person name="Awai K."/>
            <person name="Shimojima M."/>
            <person name="Masuda S."/>
            <person name="Iwai M."/>
            <person name="Nobusawa T."/>
            <person name="Narise T."/>
            <person name="Kondo S."/>
            <person name="Saito H."/>
            <person name="Sato R."/>
            <person name="Murakawa M."/>
            <person name="Ihara Y."/>
            <person name="Oshima-Yamada Y."/>
            <person name="Ohtaka K."/>
            <person name="Satoh M."/>
            <person name="Sonobe K."/>
            <person name="Ishii M."/>
            <person name="Ohtani R."/>
            <person name="Kanamori-Sato M."/>
            <person name="Honoki R."/>
            <person name="Miyazaki D."/>
            <person name="Mochizuki H."/>
            <person name="Umetsu J."/>
            <person name="Higashi K."/>
            <person name="Shibata D."/>
            <person name="Kamiya Y."/>
            <person name="Sato N."/>
            <person name="Nakamura Y."/>
            <person name="Tabata S."/>
            <person name="Ida S."/>
            <person name="Kurokawa K."/>
            <person name="Ohta H."/>
        </authorList>
    </citation>
    <scope>NUCLEOTIDE SEQUENCE [LARGE SCALE GENOMIC DNA]</scope>
    <source>
        <strain evidence="5 6">NIES-2285</strain>
    </source>
</reference>
<evidence type="ECO:0000256" key="1">
    <source>
        <dbReference type="ARBA" id="ARBA00010746"/>
    </source>
</evidence>
<dbReference type="Proteomes" id="UP000054558">
    <property type="component" value="Unassembled WGS sequence"/>
</dbReference>
<dbReference type="InterPro" id="IPR044859">
    <property type="entry name" value="Allene_oxi_cyc_Dirigent"/>
</dbReference>
<dbReference type="Gene3D" id="2.40.480.10">
    <property type="entry name" value="Allene oxide cyclase-like"/>
    <property type="match status" value="1"/>
</dbReference>
<evidence type="ECO:0000256" key="3">
    <source>
        <dbReference type="ARBA" id="ARBA00022525"/>
    </source>
</evidence>
<protein>
    <recommendedName>
        <fullName evidence="4">Dirigent protein</fullName>
    </recommendedName>
</protein>
<dbReference type="InterPro" id="IPR034871">
    <property type="entry name" value="Allene_oxi_cyc_sf"/>
</dbReference>
<comment type="function">
    <text evidence="4">Dirigent proteins impart stereoselectivity on the phenoxy radical-coupling reaction, yielding optically active lignans from two molecules of coniferyl alcohol in the biosynthesis of lignans, flavonolignans, and alkaloids and thus plays a central role in plant secondary metabolism.</text>
</comment>
<proteinExistence type="inferred from homology"/>
<keyword evidence="6" id="KW-1185">Reference proteome</keyword>
<accession>A0A1Y1IG87</accession>
<keyword evidence="4" id="KW-0732">Signal</keyword>
<dbReference type="GO" id="GO:0048046">
    <property type="term" value="C:apoplast"/>
    <property type="evidence" value="ECO:0007669"/>
    <property type="project" value="UniProtKB-SubCell"/>
</dbReference>
<comment type="subcellular location">
    <subcellularLocation>
        <location evidence="4">Secreted</location>
        <location evidence="4">Extracellular space</location>
        <location evidence="4">Apoplast</location>
    </subcellularLocation>
</comment>
<comment type="subunit">
    <text evidence="2 4">Homodimer.</text>
</comment>
<dbReference type="OrthoDB" id="1894474at2759"/>
<dbReference type="AlphaFoldDB" id="A0A1Y1IG87"/>
<feature type="chain" id="PRO_5011830339" description="Dirigent protein" evidence="4">
    <location>
        <begin position="32"/>
        <end position="187"/>
    </location>
</feature>
<sequence length="187" mass="20071">MAQAEKGMLRCPRCRLLLVLLLALLASPVQSGTARLEFAEHNLQLTEATTPLSQKVSGRSFGDSIIFRNPLLDFNTMENVGHTEGVCIYTVARDVTGGYELECDFTCVLDKGTFTVTGQWTDAPSAMAVVGGTGIYSGATGVVQQSRLKHDKATGADLFGLNIRIYALPEIQLKPLGPHDSESGVIV</sequence>
<dbReference type="GO" id="GO:0009695">
    <property type="term" value="P:jasmonic acid biosynthetic process"/>
    <property type="evidence" value="ECO:0007669"/>
    <property type="project" value="InterPro"/>
</dbReference>
<keyword evidence="3 4" id="KW-0964">Secreted</keyword>
<dbReference type="GO" id="GO:0046423">
    <property type="term" value="F:allene-oxide cyclase activity"/>
    <property type="evidence" value="ECO:0007669"/>
    <property type="project" value="InterPro"/>
</dbReference>
<dbReference type="EMBL" id="DF237385">
    <property type="protein sequence ID" value="GAQ88519.1"/>
    <property type="molecule type" value="Genomic_DNA"/>
</dbReference>
<dbReference type="Pfam" id="PF03018">
    <property type="entry name" value="Dirigent"/>
    <property type="match status" value="1"/>
</dbReference>
<feature type="signal peptide" evidence="4">
    <location>
        <begin position="1"/>
        <end position="31"/>
    </location>
</feature>
<organism evidence="5 6">
    <name type="scientific">Klebsormidium nitens</name>
    <name type="common">Green alga</name>
    <name type="synonym">Ulothrix nitens</name>
    <dbReference type="NCBI Taxonomy" id="105231"/>
    <lineage>
        <taxon>Eukaryota</taxon>
        <taxon>Viridiplantae</taxon>
        <taxon>Streptophyta</taxon>
        <taxon>Klebsormidiophyceae</taxon>
        <taxon>Klebsormidiales</taxon>
        <taxon>Klebsormidiaceae</taxon>
        <taxon>Klebsormidium</taxon>
    </lineage>
</organism>
<evidence type="ECO:0000313" key="5">
    <source>
        <dbReference type="EMBL" id="GAQ88519.1"/>
    </source>
</evidence>
<gene>
    <name evidence="5" type="ORF">KFL_004360010</name>
</gene>
<dbReference type="InterPro" id="IPR004265">
    <property type="entry name" value="Dirigent"/>
</dbReference>
<dbReference type="GO" id="GO:0009699">
    <property type="term" value="P:phenylpropanoid biosynthetic process"/>
    <property type="evidence" value="ECO:0007669"/>
    <property type="project" value="UniProtKB-ARBA"/>
</dbReference>
<keyword evidence="4" id="KW-0052">Apoplast</keyword>
<evidence type="ECO:0000256" key="2">
    <source>
        <dbReference type="ARBA" id="ARBA00011738"/>
    </source>
</evidence>
<evidence type="ECO:0000313" key="6">
    <source>
        <dbReference type="Proteomes" id="UP000054558"/>
    </source>
</evidence>
<dbReference type="SUPFAM" id="SSF141493">
    <property type="entry name" value="Allene oxide cyclase-like"/>
    <property type="match status" value="1"/>
</dbReference>
<comment type="similarity">
    <text evidence="1 4">Belongs to the plant dirigent protein family.</text>
</comment>
<evidence type="ECO:0000256" key="4">
    <source>
        <dbReference type="RuleBase" id="RU363099"/>
    </source>
</evidence>
<name>A0A1Y1IG87_KLENI</name>